<dbReference type="PANTHER" id="PTHR48079:SF9">
    <property type="entry name" value="PUTATIVE-RELATED"/>
    <property type="match status" value="1"/>
</dbReference>
<dbReference type="InterPro" id="IPR036291">
    <property type="entry name" value="NAD(P)-bd_dom_sf"/>
</dbReference>
<dbReference type="EMBL" id="ML987202">
    <property type="protein sequence ID" value="KAF2244956.1"/>
    <property type="molecule type" value="Genomic_DNA"/>
</dbReference>
<accession>A0A6A6I3V2</accession>
<dbReference type="PANTHER" id="PTHR48079">
    <property type="entry name" value="PROTEIN YEEZ"/>
    <property type="match status" value="1"/>
</dbReference>
<name>A0A6A6I3V2_9PLEO</name>
<feature type="domain" description="NAD-dependent epimerase/dehydratase" evidence="1">
    <location>
        <begin position="6"/>
        <end position="149"/>
    </location>
</feature>
<dbReference type="GO" id="GO:0005737">
    <property type="term" value="C:cytoplasm"/>
    <property type="evidence" value="ECO:0007669"/>
    <property type="project" value="TreeGrafter"/>
</dbReference>
<proteinExistence type="predicted"/>
<protein>
    <submittedName>
        <fullName evidence="2">NAD(P)-binding protein</fullName>
    </submittedName>
</protein>
<dbReference type="Gene3D" id="3.40.50.720">
    <property type="entry name" value="NAD(P)-binding Rossmann-like Domain"/>
    <property type="match status" value="1"/>
</dbReference>
<organism evidence="2 3">
    <name type="scientific">Trematosphaeria pertusa</name>
    <dbReference type="NCBI Taxonomy" id="390896"/>
    <lineage>
        <taxon>Eukaryota</taxon>
        <taxon>Fungi</taxon>
        <taxon>Dikarya</taxon>
        <taxon>Ascomycota</taxon>
        <taxon>Pezizomycotina</taxon>
        <taxon>Dothideomycetes</taxon>
        <taxon>Pleosporomycetidae</taxon>
        <taxon>Pleosporales</taxon>
        <taxon>Massarineae</taxon>
        <taxon>Trematosphaeriaceae</taxon>
        <taxon>Trematosphaeria</taxon>
    </lineage>
</organism>
<dbReference type="Pfam" id="PF01370">
    <property type="entry name" value="Epimerase"/>
    <property type="match status" value="1"/>
</dbReference>
<dbReference type="RefSeq" id="XP_033679960.1">
    <property type="nucleotide sequence ID" value="XM_033836469.1"/>
</dbReference>
<dbReference type="OrthoDB" id="2735536at2759"/>
<evidence type="ECO:0000313" key="3">
    <source>
        <dbReference type="Proteomes" id="UP000800094"/>
    </source>
</evidence>
<sequence>MARNRILLTGASSLIGSHILNQLLSYDVSVRAVTGSSEEAHALRQQYPASNPPRLDFAIVPHSDLAIPGAYDEALREHTEPFDTIIHTVTADPSEEADCLARFVNLETESSINFLRSVQALTSRVRRVVITASLSPFARWLVDPQVERSPRGGNPAPHRPAEIDSEYVLATSQASDNIVHDALRKWMRDAQARFELVYVTAPSVYGPSIRPLQNSSDLQEANRRIWNICSNDSRERLSSPPYGIDYFTDVRDLAFASVQAAFIPQAGNRRFVISAGTMPSGAAVADFLISRFPELGSRVRSDGSPPRRAAAGDPPLDFIDTHLASSILGLVRYRMVEDTLKDVAQQILELHRKKEWKTVIQS</sequence>
<dbReference type="InterPro" id="IPR001509">
    <property type="entry name" value="Epimerase_deHydtase"/>
</dbReference>
<gene>
    <name evidence="2" type="ORF">BU26DRAFT_89986</name>
</gene>
<dbReference type="SUPFAM" id="SSF51735">
    <property type="entry name" value="NAD(P)-binding Rossmann-fold domains"/>
    <property type="match status" value="1"/>
</dbReference>
<dbReference type="GeneID" id="54589799"/>
<dbReference type="GO" id="GO:0004029">
    <property type="term" value="F:aldehyde dehydrogenase (NAD+) activity"/>
    <property type="evidence" value="ECO:0007669"/>
    <property type="project" value="TreeGrafter"/>
</dbReference>
<dbReference type="Proteomes" id="UP000800094">
    <property type="component" value="Unassembled WGS sequence"/>
</dbReference>
<evidence type="ECO:0000259" key="1">
    <source>
        <dbReference type="Pfam" id="PF01370"/>
    </source>
</evidence>
<evidence type="ECO:0000313" key="2">
    <source>
        <dbReference type="EMBL" id="KAF2244956.1"/>
    </source>
</evidence>
<keyword evidence="3" id="KW-1185">Reference proteome</keyword>
<reference evidence="2" key="1">
    <citation type="journal article" date="2020" name="Stud. Mycol.">
        <title>101 Dothideomycetes genomes: a test case for predicting lifestyles and emergence of pathogens.</title>
        <authorList>
            <person name="Haridas S."/>
            <person name="Albert R."/>
            <person name="Binder M."/>
            <person name="Bloem J."/>
            <person name="Labutti K."/>
            <person name="Salamov A."/>
            <person name="Andreopoulos B."/>
            <person name="Baker S."/>
            <person name="Barry K."/>
            <person name="Bills G."/>
            <person name="Bluhm B."/>
            <person name="Cannon C."/>
            <person name="Castanera R."/>
            <person name="Culley D."/>
            <person name="Daum C."/>
            <person name="Ezra D."/>
            <person name="Gonzalez J."/>
            <person name="Henrissat B."/>
            <person name="Kuo A."/>
            <person name="Liang C."/>
            <person name="Lipzen A."/>
            <person name="Lutzoni F."/>
            <person name="Magnuson J."/>
            <person name="Mondo S."/>
            <person name="Nolan M."/>
            <person name="Ohm R."/>
            <person name="Pangilinan J."/>
            <person name="Park H.-J."/>
            <person name="Ramirez L."/>
            <person name="Alfaro M."/>
            <person name="Sun H."/>
            <person name="Tritt A."/>
            <person name="Yoshinaga Y."/>
            <person name="Zwiers L.-H."/>
            <person name="Turgeon B."/>
            <person name="Goodwin S."/>
            <person name="Spatafora J."/>
            <person name="Crous P."/>
            <person name="Grigoriev I."/>
        </authorList>
    </citation>
    <scope>NUCLEOTIDE SEQUENCE</scope>
    <source>
        <strain evidence="2">CBS 122368</strain>
    </source>
</reference>
<dbReference type="InterPro" id="IPR051783">
    <property type="entry name" value="NAD(P)-dependent_oxidoreduct"/>
</dbReference>
<dbReference type="AlphaFoldDB" id="A0A6A6I3V2"/>